<keyword evidence="3" id="KW-0326">Glycosidase</keyword>
<dbReference type="Pfam" id="PF02903">
    <property type="entry name" value="Alpha-amylase_N"/>
    <property type="match status" value="1"/>
</dbReference>
<name>A0A9D1J091_9FIRM</name>
<dbReference type="Gene3D" id="3.90.400.10">
    <property type="entry name" value="Oligo-1,6-glucosidase, Domain 2"/>
    <property type="match status" value="1"/>
</dbReference>
<sequence length="557" mass="63721">MDIRAILHRGRPMDCFPTSEQSMYIRLRAARGDLDEAVLVYAENKFDWTTRPRVERPMELLRSDELYDYFGAELQLGDTRLAYVFRLVSGGEVRYLCEEGVCEDYDWDYGFFNYFQYPYIHSSDVMRVPEWTRAAVCYQIFPDRFRIGEGGEKREHINLKWGDEPTPKSFAGGDLRGIEEGLDYLQETGVTCIYMTPVFQSVSNHKYDIEDYYKVDPRFGGDEALRSLIEAAHARGMKVVLDGVFNHCAHTNPIFVDTSVRGRESPYWNWFFIEGERSSFDECNYKTFADVPYMPKLNTDCDEVIDYFCGVGRYWIEQFGADGWRLDVSDEISMRFLRRFREAVKAAKPEAIIIGEVWHGAQEFLRGDMYDGVMNYGLTKACLDLLAFDRIDAAGFASRLCLLLWRNIGPACEMMFNLLDSHDTERFLTRVNGDARREAMALAVMFFFPGMPMLFAGDEIGTEGGYDPGCRRCFRWERESWDAGLYGLVQRLAALKKGPCLSRGGCRISESGGVVAIERALGAQSATLYLNPSNEARSLSDGTAIEAWGIVIKEKEM</sequence>
<keyword evidence="2" id="KW-0378">Hydrolase</keyword>
<dbReference type="AlphaFoldDB" id="A0A9D1J091"/>
<protein>
    <submittedName>
        <fullName evidence="5">Alpha-glycosidase</fullName>
    </submittedName>
</protein>
<dbReference type="PANTHER" id="PTHR10357">
    <property type="entry name" value="ALPHA-AMYLASE FAMILY MEMBER"/>
    <property type="match status" value="1"/>
</dbReference>
<dbReference type="InterPro" id="IPR014756">
    <property type="entry name" value="Ig_E-set"/>
</dbReference>
<dbReference type="EMBL" id="DVHH01000240">
    <property type="protein sequence ID" value="HIR55915.1"/>
    <property type="molecule type" value="Genomic_DNA"/>
</dbReference>
<dbReference type="GO" id="GO:0005975">
    <property type="term" value="P:carbohydrate metabolic process"/>
    <property type="evidence" value="ECO:0007669"/>
    <property type="project" value="InterPro"/>
</dbReference>
<dbReference type="Pfam" id="PF00128">
    <property type="entry name" value="Alpha-amylase"/>
    <property type="match status" value="1"/>
</dbReference>
<accession>A0A9D1J091</accession>
<dbReference type="SUPFAM" id="SSF51445">
    <property type="entry name" value="(Trans)glycosidases"/>
    <property type="match status" value="1"/>
</dbReference>
<dbReference type="InterPro" id="IPR013783">
    <property type="entry name" value="Ig-like_fold"/>
</dbReference>
<comment type="similarity">
    <text evidence="1">Belongs to the glycosyl hydrolase 13 family.</text>
</comment>
<gene>
    <name evidence="5" type="ORF">IAD36_10015</name>
</gene>
<dbReference type="InterPro" id="IPR004185">
    <property type="entry name" value="Glyco_hydro_13_lg-like_dom"/>
</dbReference>
<evidence type="ECO:0000313" key="6">
    <source>
        <dbReference type="Proteomes" id="UP000824238"/>
    </source>
</evidence>
<dbReference type="SUPFAM" id="SSF81296">
    <property type="entry name" value="E set domains"/>
    <property type="match status" value="1"/>
</dbReference>
<evidence type="ECO:0000256" key="3">
    <source>
        <dbReference type="ARBA" id="ARBA00023295"/>
    </source>
</evidence>
<dbReference type="CDD" id="cd02857">
    <property type="entry name" value="E_set_CDase_PDE_N"/>
    <property type="match status" value="1"/>
</dbReference>
<dbReference type="PANTHER" id="PTHR10357:SF210">
    <property type="entry name" value="MALTODEXTRIN GLUCOSIDASE"/>
    <property type="match status" value="1"/>
</dbReference>
<dbReference type="Gene3D" id="2.60.40.10">
    <property type="entry name" value="Immunoglobulins"/>
    <property type="match status" value="1"/>
</dbReference>
<dbReference type="Proteomes" id="UP000824238">
    <property type="component" value="Unassembled WGS sequence"/>
</dbReference>
<evidence type="ECO:0000256" key="2">
    <source>
        <dbReference type="ARBA" id="ARBA00022801"/>
    </source>
</evidence>
<reference evidence="5" key="2">
    <citation type="journal article" date="2021" name="PeerJ">
        <title>Extensive microbial diversity within the chicken gut microbiome revealed by metagenomics and culture.</title>
        <authorList>
            <person name="Gilroy R."/>
            <person name="Ravi A."/>
            <person name="Getino M."/>
            <person name="Pursley I."/>
            <person name="Horton D.L."/>
            <person name="Alikhan N.F."/>
            <person name="Baker D."/>
            <person name="Gharbi K."/>
            <person name="Hall N."/>
            <person name="Watson M."/>
            <person name="Adriaenssens E.M."/>
            <person name="Foster-Nyarko E."/>
            <person name="Jarju S."/>
            <person name="Secka A."/>
            <person name="Antonio M."/>
            <person name="Oren A."/>
            <person name="Chaudhuri R.R."/>
            <person name="La Ragione R."/>
            <person name="Hildebrand F."/>
            <person name="Pallen M.J."/>
        </authorList>
    </citation>
    <scope>NUCLEOTIDE SEQUENCE</scope>
    <source>
        <strain evidence="5">ChiGjej3B3-7149</strain>
    </source>
</reference>
<dbReference type="SMART" id="SM00642">
    <property type="entry name" value="Aamy"/>
    <property type="match status" value="1"/>
</dbReference>
<evidence type="ECO:0000313" key="5">
    <source>
        <dbReference type="EMBL" id="HIR55915.1"/>
    </source>
</evidence>
<evidence type="ECO:0000256" key="1">
    <source>
        <dbReference type="ARBA" id="ARBA00008061"/>
    </source>
</evidence>
<dbReference type="GO" id="GO:0004553">
    <property type="term" value="F:hydrolase activity, hydrolyzing O-glycosyl compounds"/>
    <property type="evidence" value="ECO:0007669"/>
    <property type="project" value="InterPro"/>
</dbReference>
<organism evidence="5 6">
    <name type="scientific">Candidatus Scatomorpha intestinigallinarum</name>
    <dbReference type="NCBI Taxonomy" id="2840923"/>
    <lineage>
        <taxon>Bacteria</taxon>
        <taxon>Bacillati</taxon>
        <taxon>Bacillota</taxon>
        <taxon>Clostridia</taxon>
        <taxon>Eubacteriales</taxon>
        <taxon>Candidatus Scatomorpha</taxon>
    </lineage>
</organism>
<proteinExistence type="inferred from homology"/>
<dbReference type="CDD" id="cd11338">
    <property type="entry name" value="AmyAc_CMD"/>
    <property type="match status" value="1"/>
</dbReference>
<reference evidence="5" key="1">
    <citation type="submission" date="2020-10" db="EMBL/GenBank/DDBJ databases">
        <authorList>
            <person name="Gilroy R."/>
        </authorList>
    </citation>
    <scope>NUCLEOTIDE SEQUENCE</scope>
    <source>
        <strain evidence="5">ChiGjej3B3-7149</strain>
    </source>
</reference>
<dbReference type="InterPro" id="IPR006047">
    <property type="entry name" value="GH13_cat_dom"/>
</dbReference>
<dbReference type="Gene3D" id="3.20.20.80">
    <property type="entry name" value="Glycosidases"/>
    <property type="match status" value="1"/>
</dbReference>
<comment type="caution">
    <text evidence="5">The sequence shown here is derived from an EMBL/GenBank/DDBJ whole genome shotgun (WGS) entry which is preliminary data.</text>
</comment>
<evidence type="ECO:0000259" key="4">
    <source>
        <dbReference type="SMART" id="SM00642"/>
    </source>
</evidence>
<dbReference type="InterPro" id="IPR017853">
    <property type="entry name" value="GH"/>
</dbReference>
<dbReference type="InterPro" id="IPR045857">
    <property type="entry name" value="O16G_dom_2"/>
</dbReference>
<feature type="domain" description="Glycosyl hydrolase family 13 catalytic" evidence="4">
    <location>
        <begin position="139"/>
        <end position="496"/>
    </location>
</feature>